<sequence length="162" mass="17443">MNPKKTKFIVGSMLIVGAVAYLISAGISTTSQYFFTVDELMAQTVSYEGAGLKIKGNVVNGSINRDPDDYLKVRFAIEEKESNLQVVYKGITPDMFQDGGEVVVEGTLDKEGVFHANVLMTSCPSKYEAEKEAGKTHPGSLPLDNKKGLESEGSGSKPKTSV</sequence>
<dbReference type="SUPFAM" id="SSF82093">
    <property type="entry name" value="Heme chaperone CcmE"/>
    <property type="match status" value="1"/>
</dbReference>
<proteinExistence type="predicted"/>
<feature type="region of interest" description="Disordered" evidence="5">
    <location>
        <begin position="127"/>
        <end position="162"/>
    </location>
</feature>
<accession>A0A7T0G4Q1</accession>
<keyword evidence="3" id="KW-0201">Cytochrome c-type biogenesis</keyword>
<dbReference type="InterPro" id="IPR036127">
    <property type="entry name" value="CcmE-like_sf"/>
</dbReference>
<protein>
    <submittedName>
        <fullName evidence="6">Cytochrome c maturation protein CcmE</fullName>
    </submittedName>
</protein>
<dbReference type="KEGG" id="nva:G3M78_14560"/>
<dbReference type="AlphaFoldDB" id="A0A7T0G4Q1"/>
<organism evidence="6 7">
    <name type="scientific">Candidatus Nitrohelix vancouverensis</name>
    <dbReference type="NCBI Taxonomy" id="2705534"/>
    <lineage>
        <taxon>Bacteria</taxon>
        <taxon>Pseudomonadati</taxon>
        <taxon>Nitrospinota/Tectimicrobiota group</taxon>
        <taxon>Nitrospinota</taxon>
        <taxon>Nitrospinia</taxon>
        <taxon>Nitrospinales</taxon>
        <taxon>Nitrospinaceae</taxon>
        <taxon>Candidatus Nitrohelix</taxon>
    </lineage>
</organism>
<evidence type="ECO:0000256" key="2">
    <source>
        <dbReference type="ARBA" id="ARBA00022617"/>
    </source>
</evidence>
<keyword evidence="2" id="KW-0349">Heme</keyword>
<evidence type="ECO:0000313" key="6">
    <source>
        <dbReference type="EMBL" id="QPJ66556.1"/>
    </source>
</evidence>
<dbReference type="Gene3D" id="2.40.50.140">
    <property type="entry name" value="Nucleic acid-binding proteins"/>
    <property type="match status" value="1"/>
</dbReference>
<keyword evidence="2" id="KW-0408">Iron</keyword>
<dbReference type="GO" id="GO:0020037">
    <property type="term" value="F:heme binding"/>
    <property type="evidence" value="ECO:0007669"/>
    <property type="project" value="InterPro"/>
</dbReference>
<gene>
    <name evidence="6" type="ORF">G3M78_14560</name>
</gene>
<reference evidence="7" key="1">
    <citation type="submission" date="2020-02" db="EMBL/GenBank/DDBJ databases">
        <title>Genomic and physiological characterization of two novel Nitrospinaceae genera.</title>
        <authorList>
            <person name="Mueller A.J."/>
            <person name="Jung M.-Y."/>
            <person name="Strachan C.R."/>
            <person name="Herbold C.W."/>
            <person name="Kirkegaard R.H."/>
            <person name="Daims H."/>
        </authorList>
    </citation>
    <scope>NUCLEOTIDE SEQUENCE [LARGE SCALE GENOMIC DNA]</scope>
</reference>
<keyword evidence="2" id="KW-0479">Metal-binding</keyword>
<dbReference type="InterPro" id="IPR012340">
    <property type="entry name" value="NA-bd_OB-fold"/>
</dbReference>
<dbReference type="GO" id="GO:0005886">
    <property type="term" value="C:plasma membrane"/>
    <property type="evidence" value="ECO:0007669"/>
    <property type="project" value="InterPro"/>
</dbReference>
<evidence type="ECO:0000256" key="5">
    <source>
        <dbReference type="SAM" id="MobiDB-lite"/>
    </source>
</evidence>
<keyword evidence="4" id="KW-0472">Membrane</keyword>
<evidence type="ECO:0000256" key="3">
    <source>
        <dbReference type="ARBA" id="ARBA00022748"/>
    </source>
</evidence>
<evidence type="ECO:0000256" key="1">
    <source>
        <dbReference type="ARBA" id="ARBA00004370"/>
    </source>
</evidence>
<evidence type="ECO:0000256" key="4">
    <source>
        <dbReference type="ARBA" id="ARBA00023136"/>
    </source>
</evidence>
<dbReference type="InterPro" id="IPR004329">
    <property type="entry name" value="CcmE"/>
</dbReference>
<dbReference type="GO" id="GO:0017004">
    <property type="term" value="P:cytochrome complex assembly"/>
    <property type="evidence" value="ECO:0007669"/>
    <property type="project" value="UniProtKB-KW"/>
</dbReference>
<dbReference type="EMBL" id="CP048620">
    <property type="protein sequence ID" value="QPJ66556.1"/>
    <property type="molecule type" value="Genomic_DNA"/>
</dbReference>
<dbReference type="Proteomes" id="UP000594464">
    <property type="component" value="Chromosome"/>
</dbReference>
<comment type="subcellular location">
    <subcellularLocation>
        <location evidence="1">Membrane</location>
    </subcellularLocation>
</comment>
<dbReference type="GO" id="GO:0017003">
    <property type="term" value="P:protein-heme linkage"/>
    <property type="evidence" value="ECO:0007669"/>
    <property type="project" value="InterPro"/>
</dbReference>
<name>A0A7T0G4Q1_9BACT</name>
<dbReference type="Pfam" id="PF03100">
    <property type="entry name" value="CcmE"/>
    <property type="match status" value="1"/>
</dbReference>
<feature type="compositionally biased region" description="Polar residues" evidence="5">
    <location>
        <begin position="153"/>
        <end position="162"/>
    </location>
</feature>
<evidence type="ECO:0000313" key="7">
    <source>
        <dbReference type="Proteomes" id="UP000594464"/>
    </source>
</evidence>